<reference evidence="1 2" key="1">
    <citation type="submission" date="2023-07" db="EMBL/GenBank/DDBJ databases">
        <title>Genomic Encyclopedia of Type Strains, Phase IV (KMG-IV): sequencing the most valuable type-strain genomes for metagenomic binning, comparative biology and taxonomic classification.</title>
        <authorList>
            <person name="Goeker M."/>
        </authorList>
    </citation>
    <scope>NUCLEOTIDE SEQUENCE [LARGE SCALE GENOMIC DNA]</scope>
    <source>
        <strain evidence="1 2">DSM 22170</strain>
    </source>
</reference>
<gene>
    <name evidence="1" type="ORF">JOC58_002628</name>
</gene>
<evidence type="ECO:0000313" key="1">
    <source>
        <dbReference type="EMBL" id="MDR6244731.1"/>
    </source>
</evidence>
<evidence type="ECO:0000313" key="2">
    <source>
        <dbReference type="Proteomes" id="UP001185028"/>
    </source>
</evidence>
<sequence length="50" mass="5743">MQMLLTILFMAAIIVPQAWYYIAIGKRISEEERKAGRDLSEEINPFTGAR</sequence>
<protein>
    <submittedName>
        <fullName evidence="1">Uncharacterized protein</fullName>
    </submittedName>
</protein>
<dbReference type="Proteomes" id="UP001185028">
    <property type="component" value="Unassembled WGS sequence"/>
</dbReference>
<dbReference type="RefSeq" id="WP_188776636.1">
    <property type="nucleotide sequence ID" value="NZ_BMMB01000007.1"/>
</dbReference>
<accession>A0ABU1IZS5</accession>
<proteinExistence type="predicted"/>
<dbReference type="EMBL" id="JAVDQH010000009">
    <property type="protein sequence ID" value="MDR6244731.1"/>
    <property type="molecule type" value="Genomic_DNA"/>
</dbReference>
<name>A0ABU1IZS5_9BACL</name>
<organism evidence="1 2">
    <name type="scientific">Paenibacillus hunanensis</name>
    <dbReference type="NCBI Taxonomy" id="539262"/>
    <lineage>
        <taxon>Bacteria</taxon>
        <taxon>Bacillati</taxon>
        <taxon>Bacillota</taxon>
        <taxon>Bacilli</taxon>
        <taxon>Bacillales</taxon>
        <taxon>Paenibacillaceae</taxon>
        <taxon>Paenibacillus</taxon>
    </lineage>
</organism>
<keyword evidence="2" id="KW-1185">Reference proteome</keyword>
<comment type="caution">
    <text evidence="1">The sequence shown here is derived from an EMBL/GenBank/DDBJ whole genome shotgun (WGS) entry which is preliminary data.</text>
</comment>